<dbReference type="InterPro" id="IPR025164">
    <property type="entry name" value="Toastrack_DUF4097"/>
</dbReference>
<accession>A0A7Y6ILI3</accession>
<dbReference type="Pfam" id="PF13349">
    <property type="entry name" value="DUF4097"/>
    <property type="match status" value="1"/>
</dbReference>
<dbReference type="RefSeq" id="WP_175599767.1">
    <property type="nucleotide sequence ID" value="NZ_JABWGO010000001.1"/>
</dbReference>
<evidence type="ECO:0000256" key="1">
    <source>
        <dbReference type="SAM" id="MobiDB-lite"/>
    </source>
</evidence>
<dbReference type="Gene3D" id="2.160.20.120">
    <property type="match status" value="1"/>
</dbReference>
<comment type="caution">
    <text evidence="3">The sequence shown here is derived from an EMBL/GenBank/DDBJ whole genome shotgun (WGS) entry which is preliminary data.</text>
</comment>
<name>A0A7Y6ILI3_9ACTN</name>
<gene>
    <name evidence="3" type="ORF">HT134_09540</name>
</gene>
<feature type="compositionally biased region" description="Basic and acidic residues" evidence="1">
    <location>
        <begin position="206"/>
        <end position="219"/>
    </location>
</feature>
<feature type="compositionally biased region" description="Polar residues" evidence="1">
    <location>
        <begin position="195"/>
        <end position="204"/>
    </location>
</feature>
<organism evidence="3 4">
    <name type="scientific">Nonomuraea rhodomycinica</name>
    <dbReference type="NCBI Taxonomy" id="1712872"/>
    <lineage>
        <taxon>Bacteria</taxon>
        <taxon>Bacillati</taxon>
        <taxon>Actinomycetota</taxon>
        <taxon>Actinomycetes</taxon>
        <taxon>Streptosporangiales</taxon>
        <taxon>Streptosporangiaceae</taxon>
        <taxon>Nonomuraea</taxon>
    </lineage>
</organism>
<feature type="domain" description="DUF4097" evidence="2">
    <location>
        <begin position="43"/>
        <end position="229"/>
    </location>
</feature>
<dbReference type="EMBL" id="JABWGO010000001">
    <property type="protein sequence ID" value="NUW40376.1"/>
    <property type="molecule type" value="Genomic_DNA"/>
</dbReference>
<proteinExistence type="predicted"/>
<feature type="region of interest" description="Disordered" evidence="1">
    <location>
        <begin position="195"/>
        <end position="232"/>
    </location>
</feature>
<reference evidence="3 4" key="1">
    <citation type="submission" date="2020-06" db="EMBL/GenBank/DDBJ databases">
        <authorList>
            <person name="Chanama M."/>
        </authorList>
    </citation>
    <scope>NUCLEOTIDE SEQUENCE [LARGE SCALE GENOMIC DNA]</scope>
    <source>
        <strain evidence="3 4">TBRC6557</strain>
    </source>
</reference>
<keyword evidence="4" id="KW-1185">Reference proteome</keyword>
<dbReference type="PROSITE" id="PS51257">
    <property type="entry name" value="PROKAR_LIPOPROTEIN"/>
    <property type="match status" value="1"/>
</dbReference>
<dbReference type="AlphaFoldDB" id="A0A7Y6ILI3"/>
<sequence length="232" mass="23627">MKTIVIAGGLLASTALLTGCGLKSLAGPTNQDTVDYQVTDKVSRLQVKSGSGDVAVTEYDGTAVRVTETIQWRENKPKTEHKVEGDTLLLTYTCGSGIKGWGDCDVNYKVEVPKGLAVTVKNGSGDITLRSLTGPTEVSTGSGDIDGTGLGAKSTIAEAGSGGVELKYVAAPDSVQVDAGSGDIGLRVPDGSYAVTTKTGSGDESISVKDDDASPRKLTLEAGSGDITVSPA</sequence>
<dbReference type="Proteomes" id="UP000546126">
    <property type="component" value="Unassembled WGS sequence"/>
</dbReference>
<protein>
    <submittedName>
        <fullName evidence="3">DUF4097 family beta strand repeat protein</fullName>
    </submittedName>
</protein>
<evidence type="ECO:0000313" key="4">
    <source>
        <dbReference type="Proteomes" id="UP000546126"/>
    </source>
</evidence>
<evidence type="ECO:0000259" key="2">
    <source>
        <dbReference type="Pfam" id="PF13349"/>
    </source>
</evidence>
<evidence type="ECO:0000313" key="3">
    <source>
        <dbReference type="EMBL" id="NUW40376.1"/>
    </source>
</evidence>